<evidence type="ECO:0000313" key="5">
    <source>
        <dbReference type="Proteomes" id="UP001166286"/>
    </source>
</evidence>
<dbReference type="EMBL" id="JAFEKC020000003">
    <property type="protein sequence ID" value="KAK0515732.1"/>
    <property type="molecule type" value="Genomic_DNA"/>
</dbReference>
<dbReference type="AlphaFoldDB" id="A0AA39R6D6"/>
<evidence type="ECO:0000259" key="3">
    <source>
        <dbReference type="PROSITE" id="PS51746"/>
    </source>
</evidence>
<proteinExistence type="predicted"/>
<accession>A0AA39R6D6</accession>
<keyword evidence="2" id="KW-0472">Membrane</keyword>
<dbReference type="Proteomes" id="UP001166286">
    <property type="component" value="Unassembled WGS sequence"/>
</dbReference>
<feature type="domain" description="PPM-type phosphatase" evidence="3">
    <location>
        <begin position="136"/>
        <end position="507"/>
    </location>
</feature>
<dbReference type="Pfam" id="PF00481">
    <property type="entry name" value="PP2C"/>
    <property type="match status" value="1"/>
</dbReference>
<keyword evidence="2" id="KW-1133">Transmembrane helix</keyword>
<evidence type="ECO:0000256" key="2">
    <source>
        <dbReference type="SAM" id="Phobius"/>
    </source>
</evidence>
<dbReference type="InterPro" id="IPR001932">
    <property type="entry name" value="PPM-type_phosphatase-like_dom"/>
</dbReference>
<dbReference type="PANTHER" id="PTHR13832:SF792">
    <property type="entry name" value="GM14286P"/>
    <property type="match status" value="1"/>
</dbReference>
<keyword evidence="2" id="KW-0812">Transmembrane</keyword>
<feature type="transmembrane region" description="Helical" evidence="2">
    <location>
        <begin position="57"/>
        <end position="77"/>
    </location>
</feature>
<organism evidence="4 5">
    <name type="scientific">Cladonia borealis</name>
    <dbReference type="NCBI Taxonomy" id="184061"/>
    <lineage>
        <taxon>Eukaryota</taxon>
        <taxon>Fungi</taxon>
        <taxon>Dikarya</taxon>
        <taxon>Ascomycota</taxon>
        <taxon>Pezizomycotina</taxon>
        <taxon>Lecanoromycetes</taxon>
        <taxon>OSLEUM clade</taxon>
        <taxon>Lecanoromycetidae</taxon>
        <taxon>Lecanorales</taxon>
        <taxon>Lecanorineae</taxon>
        <taxon>Cladoniaceae</taxon>
        <taxon>Cladonia</taxon>
    </lineage>
</organism>
<feature type="compositionally biased region" description="Polar residues" evidence="1">
    <location>
        <begin position="438"/>
        <end position="449"/>
    </location>
</feature>
<dbReference type="PROSITE" id="PS51746">
    <property type="entry name" value="PPM_2"/>
    <property type="match status" value="1"/>
</dbReference>
<evidence type="ECO:0000313" key="4">
    <source>
        <dbReference type="EMBL" id="KAK0515732.1"/>
    </source>
</evidence>
<dbReference type="GO" id="GO:0004741">
    <property type="term" value="F:[pyruvate dehydrogenase (acetyl-transferring)]-phosphatase activity"/>
    <property type="evidence" value="ECO:0007669"/>
    <property type="project" value="TreeGrafter"/>
</dbReference>
<dbReference type="GO" id="GO:0005739">
    <property type="term" value="C:mitochondrion"/>
    <property type="evidence" value="ECO:0007669"/>
    <property type="project" value="TreeGrafter"/>
</dbReference>
<dbReference type="InterPro" id="IPR015655">
    <property type="entry name" value="PP2C"/>
</dbReference>
<dbReference type="SUPFAM" id="SSF81606">
    <property type="entry name" value="PP2C-like"/>
    <property type="match status" value="1"/>
</dbReference>
<comment type="caution">
    <text evidence="4">The sequence shown here is derived from an EMBL/GenBank/DDBJ whole genome shotgun (WGS) entry which is preliminary data.</text>
</comment>
<dbReference type="PANTHER" id="PTHR13832">
    <property type="entry name" value="PROTEIN PHOSPHATASE 2C"/>
    <property type="match status" value="1"/>
</dbReference>
<evidence type="ECO:0000256" key="1">
    <source>
        <dbReference type="SAM" id="MobiDB-lite"/>
    </source>
</evidence>
<feature type="region of interest" description="Disordered" evidence="1">
    <location>
        <begin position="429"/>
        <end position="449"/>
    </location>
</feature>
<name>A0AA39R6D6_9LECA</name>
<sequence>MFHTARFRRLEVCCHSRLLFQPRQTYTRSHPLPPPRWQSRRLYSIPRSLGRTWNSTLTRGIITTTVLAGAGLSFAFLTSRPLRLDDGDMWLGDSQIEERYVPPIAPYTIEEATEALRWEEASHMVGMGSGVLRFDRTRIPSNYPTEDDYLAATGREDDVIKWGMWGVFDGHCGWETAVTLESYLVKYLVRELLALSPSNALGDIAIQDVDRGMRKAFLSLDRDIMDLAAKAAQGPTFLNDAMSQLSPAYAGSCALVGFYHTDSQQIKVACVGDSRAVLGRKNSDGEWEAIPLSEDQNGWNADEVARLQAEHPDEPEMIKNGRVLGLAVSRAFGDSRWKWPRELQEQAEKRFFGPRMREHTLTPPYLTADPVITTTRIEPEKGDFVVLATDGLWENLSSEQVVYLVGQWLEKHDPAEEPMPRDLARTPTAMRGKRISSRKNPNPNMEYSSRTPLDINDFVVVDDNAATHLARNALGGGNEDLLCGRLTPIAPLARSVRDDITIQVVFFGDDGTTIPNY</sequence>
<gene>
    <name evidence="4" type="ORF">JMJ35_001766</name>
</gene>
<dbReference type="Gene3D" id="3.60.40.10">
    <property type="entry name" value="PPM-type phosphatase domain"/>
    <property type="match status" value="1"/>
</dbReference>
<dbReference type="InterPro" id="IPR036457">
    <property type="entry name" value="PPM-type-like_dom_sf"/>
</dbReference>
<dbReference type="CDD" id="cd00143">
    <property type="entry name" value="PP2Cc"/>
    <property type="match status" value="1"/>
</dbReference>
<reference evidence="4" key="1">
    <citation type="submission" date="2023-03" db="EMBL/GenBank/DDBJ databases">
        <title>Complete genome of Cladonia borealis.</title>
        <authorList>
            <person name="Park H."/>
        </authorList>
    </citation>
    <scope>NUCLEOTIDE SEQUENCE</scope>
    <source>
        <strain evidence="4">ANT050790</strain>
    </source>
</reference>
<protein>
    <recommendedName>
        <fullName evidence="3">PPM-type phosphatase domain-containing protein</fullName>
    </recommendedName>
</protein>
<keyword evidence="5" id="KW-1185">Reference proteome</keyword>
<dbReference type="SMART" id="SM00332">
    <property type="entry name" value="PP2Cc"/>
    <property type="match status" value="1"/>
</dbReference>